<dbReference type="Pfam" id="PF13392">
    <property type="entry name" value="HNH_3"/>
    <property type="match status" value="1"/>
</dbReference>
<dbReference type="Gene3D" id="3.30.730.10">
    <property type="entry name" value="AP2/ERF domain"/>
    <property type="match status" value="1"/>
</dbReference>
<evidence type="ECO:0000259" key="1">
    <source>
        <dbReference type="Pfam" id="PF13392"/>
    </source>
</evidence>
<dbReference type="InterPro" id="IPR036955">
    <property type="entry name" value="AP2/ERF_dom_sf"/>
</dbReference>
<comment type="caution">
    <text evidence="2">The sequence shown here is derived from an EMBL/GenBank/DDBJ whole genome shotgun (WGS) entry which is preliminary data.</text>
</comment>
<proteinExistence type="predicted"/>
<dbReference type="InterPro" id="IPR003615">
    <property type="entry name" value="HNH_nuc"/>
</dbReference>
<organism evidence="2 3">
    <name type="scientific">Shigella sonnei</name>
    <dbReference type="NCBI Taxonomy" id="624"/>
    <lineage>
        <taxon>Bacteria</taxon>
        <taxon>Pseudomonadati</taxon>
        <taxon>Pseudomonadota</taxon>
        <taxon>Gammaproteobacteria</taxon>
        <taxon>Enterobacterales</taxon>
        <taxon>Enterobacteriaceae</taxon>
        <taxon>Shigella</taxon>
    </lineage>
</organism>
<evidence type="ECO:0000313" key="3">
    <source>
        <dbReference type="Proteomes" id="UP000215313"/>
    </source>
</evidence>
<reference evidence="2 3" key="1">
    <citation type="submission" date="2017-08" db="EMBL/GenBank/DDBJ databases">
        <authorList>
            <person name="Fouts D."/>
            <person name="Sutton G."/>
            <person name="Nguyen K."/>
            <person name="Thamlikitkul V."/>
        </authorList>
    </citation>
    <scope>NUCLEOTIDE SEQUENCE [LARGE SCALE GENOMIC DNA]</scope>
    <source>
        <strain evidence="2 3">ECH+15</strain>
    </source>
</reference>
<protein>
    <recommendedName>
        <fullName evidence="1">HNH nuclease domain-containing protein</fullName>
    </recommendedName>
</protein>
<dbReference type="SUPFAM" id="SSF54171">
    <property type="entry name" value="DNA-binding domain"/>
    <property type="match status" value="1"/>
</dbReference>
<dbReference type="Proteomes" id="UP000215313">
    <property type="component" value="Unassembled WGS sequence"/>
</dbReference>
<dbReference type="EMBL" id="NQBG01000094">
    <property type="protein sequence ID" value="OYG92368.1"/>
    <property type="molecule type" value="Genomic_DNA"/>
</dbReference>
<sequence length="166" mass="19041">MAASRVTEGVQMIKLHELKNILHYDPETGVFTWKVNRATVKAGQRAGGINGGGYRKIRINNKWYPEHRLAWFYIHGVWPSKEVDHINHVRNDNRIENLRDVSARSNKGNCTNNTSGFVGVFYHKDMSRWCAGIKIDGRSKHLGTFDNPKRASLAYRLAKHWLEVGL</sequence>
<dbReference type="SUPFAM" id="SSF54060">
    <property type="entry name" value="His-Me finger endonucleases"/>
    <property type="match status" value="1"/>
</dbReference>
<dbReference type="GO" id="GO:0003700">
    <property type="term" value="F:DNA-binding transcription factor activity"/>
    <property type="evidence" value="ECO:0007669"/>
    <property type="project" value="InterPro"/>
</dbReference>
<accession>A0AAE5N5A1</accession>
<feature type="domain" description="HNH nuclease" evidence="1">
    <location>
        <begin position="67"/>
        <end position="106"/>
    </location>
</feature>
<dbReference type="InterPro" id="IPR044925">
    <property type="entry name" value="His-Me_finger_sf"/>
</dbReference>
<dbReference type="AlphaFoldDB" id="A0AAE5N5A1"/>
<dbReference type="Gene3D" id="3.90.75.20">
    <property type="match status" value="1"/>
</dbReference>
<gene>
    <name evidence="2" type="ORF">CI727_15810</name>
</gene>
<name>A0AAE5N5A1_SHISO</name>
<dbReference type="InterPro" id="IPR016177">
    <property type="entry name" value="DNA-bd_dom_sf"/>
</dbReference>
<dbReference type="GO" id="GO:0003677">
    <property type="term" value="F:DNA binding"/>
    <property type="evidence" value="ECO:0007669"/>
    <property type="project" value="InterPro"/>
</dbReference>
<evidence type="ECO:0000313" key="2">
    <source>
        <dbReference type="EMBL" id="OYG92368.1"/>
    </source>
</evidence>